<proteinExistence type="predicted"/>
<dbReference type="Pfam" id="PF00561">
    <property type="entry name" value="Abhydrolase_1"/>
    <property type="match status" value="1"/>
</dbReference>
<accession>H5TZ27</accession>
<dbReference type="GO" id="GO:0003824">
    <property type="term" value="F:catalytic activity"/>
    <property type="evidence" value="ECO:0007669"/>
    <property type="project" value="UniProtKB-ARBA"/>
</dbReference>
<feature type="signal peptide" evidence="1">
    <location>
        <begin position="1"/>
        <end position="26"/>
    </location>
</feature>
<dbReference type="SUPFAM" id="SSF53474">
    <property type="entry name" value="alpha/beta-Hydrolases"/>
    <property type="match status" value="1"/>
</dbReference>
<feature type="domain" description="AB hydrolase-1" evidence="2">
    <location>
        <begin position="53"/>
        <end position="135"/>
    </location>
</feature>
<keyword evidence="4" id="KW-1185">Reference proteome</keyword>
<reference evidence="3 4" key="1">
    <citation type="submission" date="2012-02" db="EMBL/GenBank/DDBJ databases">
        <title>Whole genome shotgun sequence of Gordonia sputi NBRC 100414.</title>
        <authorList>
            <person name="Yoshida I."/>
            <person name="Hosoyama A."/>
            <person name="Tsuchikane K."/>
            <person name="Katsumata H."/>
            <person name="Yamazaki S."/>
            <person name="Fujita N."/>
        </authorList>
    </citation>
    <scope>NUCLEOTIDE SEQUENCE [LARGE SCALE GENOMIC DNA]</scope>
    <source>
        <strain evidence="3 4">NBRC 100414</strain>
    </source>
</reference>
<sequence>MARMGILRRLTAIVAFTAAAAGAAVAAPTTTANAAAPRGTLLIVPGQSFGATPYTLMADALRRDGYRVRVLDLMGTQLVSDAHAIGRAVDAEKAARPSTPVSLVGHSVGGVTTRYYVKNLGGASKVANVIAVGTPEYGSPGGCNQPGTDGQLCPGSAFLRDLNAGDDTPGPTKYYRIRSAYEWVTGDLDGGQCRVTPLPAFVAPTGYTEHTAEAVNPGVFRAVSRAAAGHCDGQFVDQPDGQLTAKNSLRPQR</sequence>
<dbReference type="RefSeq" id="WP_005204845.1">
    <property type="nucleotide sequence ID" value="NZ_BAFC01000050.1"/>
</dbReference>
<evidence type="ECO:0000256" key="1">
    <source>
        <dbReference type="SAM" id="SignalP"/>
    </source>
</evidence>
<dbReference type="AlphaFoldDB" id="H5TZ27"/>
<dbReference type="InterPro" id="IPR000073">
    <property type="entry name" value="AB_hydrolase_1"/>
</dbReference>
<dbReference type="InterPro" id="IPR029058">
    <property type="entry name" value="AB_hydrolase_fold"/>
</dbReference>
<evidence type="ECO:0000313" key="4">
    <source>
        <dbReference type="Proteomes" id="UP000005845"/>
    </source>
</evidence>
<dbReference type="eggNOG" id="COG1075">
    <property type="taxonomic scope" value="Bacteria"/>
</dbReference>
<comment type="caution">
    <text evidence="3">The sequence shown here is derived from an EMBL/GenBank/DDBJ whole genome shotgun (WGS) entry which is preliminary data.</text>
</comment>
<protein>
    <submittedName>
        <fullName evidence="3">Putative lipase</fullName>
    </submittedName>
</protein>
<feature type="chain" id="PRO_5003598637" evidence="1">
    <location>
        <begin position="27"/>
        <end position="253"/>
    </location>
</feature>
<dbReference type="EMBL" id="BAFC01000050">
    <property type="protein sequence ID" value="GAB38735.1"/>
    <property type="molecule type" value="Genomic_DNA"/>
</dbReference>
<evidence type="ECO:0000259" key="2">
    <source>
        <dbReference type="Pfam" id="PF00561"/>
    </source>
</evidence>
<keyword evidence="1" id="KW-0732">Signal</keyword>
<gene>
    <name evidence="3" type="ORF">GOSPT_050_00170</name>
</gene>
<organism evidence="3 4">
    <name type="scientific">Gordonia sputi NBRC 100414</name>
    <dbReference type="NCBI Taxonomy" id="1089453"/>
    <lineage>
        <taxon>Bacteria</taxon>
        <taxon>Bacillati</taxon>
        <taxon>Actinomycetota</taxon>
        <taxon>Actinomycetes</taxon>
        <taxon>Mycobacteriales</taxon>
        <taxon>Gordoniaceae</taxon>
        <taxon>Gordonia</taxon>
    </lineage>
</organism>
<evidence type="ECO:0000313" key="3">
    <source>
        <dbReference type="EMBL" id="GAB38735.1"/>
    </source>
</evidence>
<dbReference type="Gene3D" id="3.40.50.1820">
    <property type="entry name" value="alpha/beta hydrolase"/>
    <property type="match status" value="1"/>
</dbReference>
<name>H5TZ27_9ACTN</name>
<dbReference type="Proteomes" id="UP000005845">
    <property type="component" value="Unassembled WGS sequence"/>
</dbReference>